<organism evidence="5">
    <name type="scientific">Ditylum brightwellii</name>
    <dbReference type="NCBI Taxonomy" id="49249"/>
    <lineage>
        <taxon>Eukaryota</taxon>
        <taxon>Sar</taxon>
        <taxon>Stramenopiles</taxon>
        <taxon>Ochrophyta</taxon>
        <taxon>Bacillariophyta</taxon>
        <taxon>Mediophyceae</taxon>
        <taxon>Lithodesmiophycidae</taxon>
        <taxon>Lithodesmiales</taxon>
        <taxon>Lithodesmiaceae</taxon>
        <taxon>Ditylum</taxon>
    </lineage>
</organism>
<dbReference type="InterPro" id="IPR029063">
    <property type="entry name" value="SAM-dependent_MTases_sf"/>
</dbReference>
<protein>
    <submittedName>
        <fullName evidence="5">Uncharacterized protein</fullName>
    </submittedName>
</protein>
<name>A0A7S1ZM29_9STRA</name>
<dbReference type="SUPFAM" id="SSF53335">
    <property type="entry name" value="S-adenosyl-L-methionine-dependent methyltransferases"/>
    <property type="match status" value="2"/>
</dbReference>
<dbReference type="HAMAP" id="MF_01007">
    <property type="entry name" value="16SrRNA_methyltr_H"/>
    <property type="match status" value="1"/>
</dbReference>
<dbReference type="PANTHER" id="PTHR11265">
    <property type="entry name" value="S-ADENOSYL-METHYLTRANSFERASE MRAW"/>
    <property type="match status" value="1"/>
</dbReference>
<keyword evidence="4" id="KW-0949">S-adenosyl-L-methionine</keyword>
<evidence type="ECO:0000256" key="2">
    <source>
        <dbReference type="ARBA" id="ARBA00022603"/>
    </source>
</evidence>
<dbReference type="SUPFAM" id="SSF81799">
    <property type="entry name" value="Putative methyltransferase TM0872, insert domain"/>
    <property type="match status" value="1"/>
</dbReference>
<dbReference type="Gene3D" id="3.40.50.150">
    <property type="entry name" value="Vaccinia Virus protein VP39"/>
    <property type="match status" value="2"/>
</dbReference>
<dbReference type="InterPro" id="IPR002903">
    <property type="entry name" value="RsmH"/>
</dbReference>
<dbReference type="PANTHER" id="PTHR11265:SF0">
    <property type="entry name" value="12S RRNA N4-METHYLCYTIDINE METHYLTRANSFERASE"/>
    <property type="match status" value="1"/>
</dbReference>
<evidence type="ECO:0000256" key="1">
    <source>
        <dbReference type="ARBA" id="ARBA00010396"/>
    </source>
</evidence>
<comment type="similarity">
    <text evidence="1">Belongs to the methyltransferase superfamily. RsmH family.</text>
</comment>
<dbReference type="NCBIfam" id="TIGR00006">
    <property type="entry name" value="16S rRNA (cytosine(1402)-N(4))-methyltransferase RsmH"/>
    <property type="match status" value="1"/>
</dbReference>
<dbReference type="EMBL" id="HBGN01027559">
    <property type="protein sequence ID" value="CAD9343370.1"/>
    <property type="molecule type" value="Transcribed_RNA"/>
</dbReference>
<sequence>MNFKKSVCSSSLYNNCKKLTSSSSSPIFILLSEKNFPWTKQYNHHNKMVHQRSYCVCAATAISIMNFTVLANATTFLKSTNPSAVSLSSFGKSKTIANNRRFTATAKQPSSLFSPSMSLNSLAFAHYNFNSNRKLKSTSLSFSSSPSVSSSKEENSDETITKFATTYHAPVMAKECISSLLKCNRGIGRQSSSSEEQEPLIFIDGTLGGGGHSLALLQQLKPNDIVIGCDVDPNALKEASTRLKDYIIDPSDEGKRVEERPMFIPVQSNFRDLVYTLLHGNGEEGDGLRHPITGEFIFESSLSKKKIGKDEKNSGTTGVPGVDGILLDFGVSSHQIDDPKRGFAFMKDGPLDMRMSRGSGDDNENFVGGLTAADICNEFDENELKNILRTYGDEPRSKQIARSIINHRPLSTTQDLMNAIADVTPEFARKGRRMGRTATAARVFQSLRIVVNEEDSALGDVLMDVCPTLVRPGGRLVVLSYHSMEDRATKRVMRDGTIEKRRGGVERDIYGNIMQDESCPRYWKPLGKNIKAAEEEVKVNSRARSATLRVAERLDV</sequence>
<proteinExistence type="inferred from homology"/>
<keyword evidence="2" id="KW-0489">Methyltransferase</keyword>
<dbReference type="Pfam" id="PF01795">
    <property type="entry name" value="Methyltransf_5"/>
    <property type="match status" value="1"/>
</dbReference>
<dbReference type="GO" id="GO:0071424">
    <property type="term" value="F:rRNA (cytosine-N4-)-methyltransferase activity"/>
    <property type="evidence" value="ECO:0007669"/>
    <property type="project" value="TreeGrafter"/>
</dbReference>
<dbReference type="InterPro" id="IPR023397">
    <property type="entry name" value="SAM-dep_MeTrfase_MraW_recog"/>
</dbReference>
<evidence type="ECO:0000313" key="5">
    <source>
        <dbReference type="EMBL" id="CAD9343370.1"/>
    </source>
</evidence>
<keyword evidence="3" id="KW-0808">Transferase</keyword>
<reference evidence="5" key="1">
    <citation type="submission" date="2021-01" db="EMBL/GenBank/DDBJ databases">
        <authorList>
            <person name="Corre E."/>
            <person name="Pelletier E."/>
            <person name="Niang G."/>
            <person name="Scheremetjew M."/>
            <person name="Finn R."/>
            <person name="Kale V."/>
            <person name="Holt S."/>
            <person name="Cochrane G."/>
            <person name="Meng A."/>
            <person name="Brown T."/>
            <person name="Cohen L."/>
        </authorList>
    </citation>
    <scope>NUCLEOTIDE SEQUENCE</scope>
    <source>
        <strain evidence="5">Pop2</strain>
    </source>
</reference>
<dbReference type="AlphaFoldDB" id="A0A7S1ZM29"/>
<evidence type="ECO:0000256" key="3">
    <source>
        <dbReference type="ARBA" id="ARBA00022679"/>
    </source>
</evidence>
<gene>
    <name evidence="5" type="ORF">DBRI1063_LOCUS17794</name>
</gene>
<accession>A0A7S1ZM29</accession>
<dbReference type="GO" id="GO:0070475">
    <property type="term" value="P:rRNA base methylation"/>
    <property type="evidence" value="ECO:0007669"/>
    <property type="project" value="TreeGrafter"/>
</dbReference>
<evidence type="ECO:0000256" key="4">
    <source>
        <dbReference type="ARBA" id="ARBA00022691"/>
    </source>
</evidence>